<dbReference type="Proteomes" id="UP001357452">
    <property type="component" value="Unassembled WGS sequence"/>
</dbReference>
<keyword evidence="2" id="KW-1185">Reference proteome</keyword>
<comment type="caution">
    <text evidence="1">The sequence shown here is derived from an EMBL/GenBank/DDBJ whole genome shotgun (WGS) entry which is preliminary data.</text>
</comment>
<accession>A0ABU7RFK8</accession>
<evidence type="ECO:0000313" key="1">
    <source>
        <dbReference type="EMBL" id="MEE6186791.1"/>
    </source>
</evidence>
<reference evidence="1 2" key="1">
    <citation type="submission" date="2024-01" db="EMBL/GenBank/DDBJ databases">
        <title>Niabella digestum sp. nov., isolated from waste digestion system.</title>
        <authorList>
            <person name="Zhang L."/>
        </authorList>
    </citation>
    <scope>NUCLEOTIDE SEQUENCE [LARGE SCALE GENOMIC DNA]</scope>
    <source>
        <strain evidence="1 2">A18</strain>
    </source>
</reference>
<proteinExistence type="predicted"/>
<dbReference type="EMBL" id="JAZGLY010000003">
    <property type="protein sequence ID" value="MEE6186791.1"/>
    <property type="molecule type" value="Genomic_DNA"/>
</dbReference>
<organism evidence="1 2">
    <name type="scientific">Niabella digestorum</name>
    <dbReference type="NCBI Taxonomy" id="3117701"/>
    <lineage>
        <taxon>Bacteria</taxon>
        <taxon>Pseudomonadati</taxon>
        <taxon>Bacteroidota</taxon>
        <taxon>Chitinophagia</taxon>
        <taxon>Chitinophagales</taxon>
        <taxon>Chitinophagaceae</taxon>
        <taxon>Niabella</taxon>
    </lineage>
</organism>
<dbReference type="RefSeq" id="WP_330974201.1">
    <property type="nucleotide sequence ID" value="NZ_JAZGLY010000003.1"/>
</dbReference>
<name>A0ABU7RFK8_9BACT</name>
<sequence length="90" mass="10621">MPEHVFPNGFESWQKTHFEVVEALCYLRDLEEGKQSKAFEEMLNRSATDDLYQLAVDLTDKFERECVDRKSNLFDLIEEFVSEEVKKVKA</sequence>
<gene>
    <name evidence="1" type="ORF">V2H41_05840</name>
</gene>
<protein>
    <submittedName>
        <fullName evidence="1">Uncharacterized protein</fullName>
    </submittedName>
</protein>
<evidence type="ECO:0000313" key="2">
    <source>
        <dbReference type="Proteomes" id="UP001357452"/>
    </source>
</evidence>